<dbReference type="SMART" id="SM00054">
    <property type="entry name" value="EFh"/>
    <property type="match status" value="2"/>
</dbReference>
<dbReference type="SUPFAM" id="SSF47473">
    <property type="entry name" value="EF-hand"/>
    <property type="match status" value="1"/>
</dbReference>
<dbReference type="InterPro" id="IPR002048">
    <property type="entry name" value="EF_hand_dom"/>
</dbReference>
<evidence type="ECO:0000259" key="4">
    <source>
        <dbReference type="PROSITE" id="PS50222"/>
    </source>
</evidence>
<dbReference type="AlphaFoldDB" id="F0YDP7"/>
<dbReference type="GO" id="GO:0005509">
    <property type="term" value="F:calcium ion binding"/>
    <property type="evidence" value="ECO:0007669"/>
    <property type="project" value="InterPro"/>
</dbReference>
<dbReference type="KEGG" id="aaf:AURANDRAFT_17524"/>
<dbReference type="EMBL" id="GL833133">
    <property type="protein sequence ID" value="EGB06889.1"/>
    <property type="molecule type" value="Genomic_DNA"/>
</dbReference>
<feature type="domain" description="EF-hand" evidence="4">
    <location>
        <begin position="25"/>
        <end position="60"/>
    </location>
</feature>
<keyword evidence="2" id="KW-0677">Repeat</keyword>
<dbReference type="PANTHER" id="PTHR45942">
    <property type="entry name" value="PROTEIN PHOSPATASE 3 REGULATORY SUBUNIT B ALPHA ISOFORM TYPE 1"/>
    <property type="match status" value="1"/>
</dbReference>
<organism evidence="6">
    <name type="scientific">Aureococcus anophagefferens</name>
    <name type="common">Harmful bloom alga</name>
    <dbReference type="NCBI Taxonomy" id="44056"/>
    <lineage>
        <taxon>Eukaryota</taxon>
        <taxon>Sar</taxon>
        <taxon>Stramenopiles</taxon>
        <taxon>Ochrophyta</taxon>
        <taxon>Pelagophyceae</taxon>
        <taxon>Pelagomonadales</taxon>
        <taxon>Pelagomonadaceae</taxon>
        <taxon>Aureococcus</taxon>
    </lineage>
</organism>
<evidence type="ECO:0000256" key="2">
    <source>
        <dbReference type="ARBA" id="ARBA00022737"/>
    </source>
</evidence>
<dbReference type="GeneID" id="20218844"/>
<dbReference type="Proteomes" id="UP000002729">
    <property type="component" value="Unassembled WGS sequence"/>
</dbReference>
<dbReference type="RefSeq" id="XP_009038632.1">
    <property type="nucleotide sequence ID" value="XM_009040384.1"/>
</dbReference>
<keyword evidence="1" id="KW-0479">Metal-binding</keyword>
<protein>
    <recommendedName>
        <fullName evidence="4">EF-hand domain-containing protein</fullName>
    </recommendedName>
</protein>
<accession>F0YDP7</accession>
<dbReference type="Pfam" id="PF13499">
    <property type="entry name" value="EF-hand_7"/>
    <property type="match status" value="1"/>
</dbReference>
<dbReference type="InterPro" id="IPR011992">
    <property type="entry name" value="EF-hand-dom_pair"/>
</dbReference>
<keyword evidence="3" id="KW-0106">Calcium</keyword>
<keyword evidence="6" id="KW-1185">Reference proteome</keyword>
<dbReference type="PROSITE" id="PS00018">
    <property type="entry name" value="EF_HAND_1"/>
    <property type="match status" value="3"/>
</dbReference>
<dbReference type="InParanoid" id="F0YDP7"/>
<feature type="domain" description="EF-hand" evidence="4">
    <location>
        <begin position="63"/>
        <end position="88"/>
    </location>
</feature>
<dbReference type="OrthoDB" id="26525at2759"/>
<feature type="domain" description="EF-hand" evidence="4">
    <location>
        <begin position="1"/>
        <end position="24"/>
    </location>
</feature>
<reference evidence="5 6" key="1">
    <citation type="journal article" date="2011" name="Proc. Natl. Acad. Sci. U.S.A.">
        <title>Niche of harmful alga Aureococcus anophagefferens revealed through ecogenomics.</title>
        <authorList>
            <person name="Gobler C.J."/>
            <person name="Berry D.L."/>
            <person name="Dyhrman S.T."/>
            <person name="Wilhelm S.W."/>
            <person name="Salamov A."/>
            <person name="Lobanov A.V."/>
            <person name="Zhang Y."/>
            <person name="Collier J.L."/>
            <person name="Wurch L.L."/>
            <person name="Kustka A.B."/>
            <person name="Dill B.D."/>
            <person name="Shah M."/>
            <person name="VerBerkmoes N.C."/>
            <person name="Kuo A."/>
            <person name="Terry A."/>
            <person name="Pangilinan J."/>
            <person name="Lindquist E.A."/>
            <person name="Lucas S."/>
            <person name="Paulsen I.T."/>
            <person name="Hattenrath-Lehmann T.K."/>
            <person name="Talmage S.C."/>
            <person name="Walker E.A."/>
            <person name="Koch F."/>
            <person name="Burson A.M."/>
            <person name="Marcoval M.A."/>
            <person name="Tang Y.Z."/>
            <person name="Lecleir G.R."/>
            <person name="Coyne K.J."/>
            <person name="Berg G.M."/>
            <person name="Bertrand E.M."/>
            <person name="Saito M.A."/>
            <person name="Gladyshev V.N."/>
            <person name="Grigoriev I.V."/>
        </authorList>
    </citation>
    <scope>NUCLEOTIDE SEQUENCE [LARGE SCALE GENOMIC DNA]</scope>
    <source>
        <strain evidence="6">CCMP 1984</strain>
    </source>
</reference>
<evidence type="ECO:0000256" key="3">
    <source>
        <dbReference type="ARBA" id="ARBA00022837"/>
    </source>
</evidence>
<evidence type="ECO:0000313" key="5">
    <source>
        <dbReference type="EMBL" id="EGB06889.1"/>
    </source>
</evidence>
<dbReference type="Gene3D" id="1.10.238.10">
    <property type="entry name" value="EF-hand"/>
    <property type="match status" value="1"/>
</dbReference>
<name>F0YDP7_AURAN</name>
<dbReference type="PROSITE" id="PS50222">
    <property type="entry name" value="EF_HAND_2"/>
    <property type="match status" value="3"/>
</dbReference>
<evidence type="ECO:0000256" key="1">
    <source>
        <dbReference type="ARBA" id="ARBA00022723"/>
    </source>
</evidence>
<evidence type="ECO:0000313" key="6">
    <source>
        <dbReference type="Proteomes" id="UP000002729"/>
    </source>
</evidence>
<dbReference type="Pfam" id="PF13202">
    <property type="entry name" value="EF-hand_5"/>
    <property type="match status" value="1"/>
</dbReference>
<sequence length="88" mass="10091">MDLDGSGTIEFDEFVAVLLTYCMYSKDDILRFCFDTYDRDHSNSIDEQEFMALLSSVNNGTPMFPGNFTTVLQNFDSNDDGIIDFQEF</sequence>
<feature type="non-terminal residue" evidence="5">
    <location>
        <position position="88"/>
    </location>
</feature>
<proteinExistence type="predicted"/>
<gene>
    <name evidence="5" type="ORF">AURANDRAFT_17524</name>
</gene>
<dbReference type="InterPro" id="IPR018247">
    <property type="entry name" value="EF_Hand_1_Ca_BS"/>
</dbReference>